<sequence>MNNRVLPNQLTTWAGQATACVEFFDWQLQNVDTHYRTQEEEIAAYLDQQIEAEGRALREECEGGRAYIQLLVDIKARHPRLAELTIAKLELDLAGNTGPALRLINGERLTTGLDDDYVLETQCYNRQRPAPALQKLSLRDRLKGLIGIGGIDRHERSPVL</sequence>
<dbReference type="EMBL" id="JACHLI010000032">
    <property type="protein sequence ID" value="MBB4866883.1"/>
    <property type="molecule type" value="Genomic_DNA"/>
</dbReference>
<gene>
    <name evidence="1" type="ORF">HNP46_005790</name>
</gene>
<accession>A0A7W7KRE7</accession>
<dbReference type="RefSeq" id="WP_184595828.1">
    <property type="nucleotide sequence ID" value="NZ_JACHLI010000032.1"/>
</dbReference>
<evidence type="ECO:0000313" key="1">
    <source>
        <dbReference type="EMBL" id="MBB4866883.1"/>
    </source>
</evidence>
<proteinExistence type="predicted"/>
<dbReference type="AlphaFoldDB" id="A0A7W7KRE7"/>
<comment type="caution">
    <text evidence="1">The sequence shown here is derived from an EMBL/GenBank/DDBJ whole genome shotgun (WGS) entry which is preliminary data.</text>
</comment>
<protein>
    <submittedName>
        <fullName evidence="1">Uncharacterized protein</fullName>
    </submittedName>
</protein>
<dbReference type="Proteomes" id="UP000566995">
    <property type="component" value="Unassembled WGS sequence"/>
</dbReference>
<evidence type="ECO:0000313" key="2">
    <source>
        <dbReference type="Proteomes" id="UP000566995"/>
    </source>
</evidence>
<reference evidence="1 2" key="1">
    <citation type="submission" date="2020-08" db="EMBL/GenBank/DDBJ databases">
        <title>Functional genomics of gut bacteria from endangered species of beetles.</title>
        <authorList>
            <person name="Carlos-Shanley C."/>
        </authorList>
    </citation>
    <scope>NUCLEOTIDE SEQUENCE [LARGE SCALE GENOMIC DNA]</scope>
    <source>
        <strain evidence="1 2">S00179</strain>
    </source>
</reference>
<name>A0A7W7KRE7_PSENT</name>
<organism evidence="1 2">
    <name type="scientific">Pseudomonas nitroreducens</name>
    <dbReference type="NCBI Taxonomy" id="46680"/>
    <lineage>
        <taxon>Bacteria</taxon>
        <taxon>Pseudomonadati</taxon>
        <taxon>Pseudomonadota</taxon>
        <taxon>Gammaproteobacteria</taxon>
        <taxon>Pseudomonadales</taxon>
        <taxon>Pseudomonadaceae</taxon>
        <taxon>Pseudomonas</taxon>
    </lineage>
</organism>